<accession>U4KWI5</accession>
<dbReference type="EMBL" id="HF935256">
    <property type="protein sequence ID" value="CCX05506.1"/>
    <property type="molecule type" value="Genomic_DNA"/>
</dbReference>
<dbReference type="Proteomes" id="UP000018144">
    <property type="component" value="Unassembled WGS sequence"/>
</dbReference>
<gene>
    <name evidence="1" type="ORF">PCON_05093</name>
</gene>
<evidence type="ECO:0000313" key="1">
    <source>
        <dbReference type="EMBL" id="CCX05506.1"/>
    </source>
</evidence>
<organism evidence="1 2">
    <name type="scientific">Pyronema omphalodes (strain CBS 100304)</name>
    <name type="common">Pyronema confluens</name>
    <dbReference type="NCBI Taxonomy" id="1076935"/>
    <lineage>
        <taxon>Eukaryota</taxon>
        <taxon>Fungi</taxon>
        <taxon>Dikarya</taxon>
        <taxon>Ascomycota</taxon>
        <taxon>Pezizomycotina</taxon>
        <taxon>Pezizomycetes</taxon>
        <taxon>Pezizales</taxon>
        <taxon>Pyronemataceae</taxon>
        <taxon>Pyronema</taxon>
    </lineage>
</organism>
<evidence type="ECO:0000313" key="2">
    <source>
        <dbReference type="Proteomes" id="UP000018144"/>
    </source>
</evidence>
<proteinExistence type="predicted"/>
<name>U4KWI5_PYROM</name>
<keyword evidence="2" id="KW-1185">Reference proteome</keyword>
<sequence>MPPHPDLLQSCIISRTRLIYLYRYRELPPISSFNFEFPISNFQQLYSLQFADRNHKRCPAPAPGKLRVPVVGVVGNTSTANSHDAKQF</sequence>
<protein>
    <submittedName>
        <fullName evidence="1">Uncharacterized protein</fullName>
    </submittedName>
</protein>
<reference evidence="1 2" key="1">
    <citation type="journal article" date="2013" name="PLoS Genet.">
        <title>The genome and development-dependent transcriptomes of Pyronema confluens: a window into fungal evolution.</title>
        <authorList>
            <person name="Traeger S."/>
            <person name="Altegoer F."/>
            <person name="Freitag M."/>
            <person name="Gabaldon T."/>
            <person name="Kempken F."/>
            <person name="Kumar A."/>
            <person name="Marcet-Houben M."/>
            <person name="Poggeler S."/>
            <person name="Stajich J.E."/>
            <person name="Nowrousian M."/>
        </authorList>
    </citation>
    <scope>NUCLEOTIDE SEQUENCE [LARGE SCALE GENOMIC DNA]</scope>
    <source>
        <strain evidence="2">CBS 100304</strain>
        <tissue evidence="1">Vegetative mycelium</tissue>
    </source>
</reference>
<dbReference type="AlphaFoldDB" id="U4KWI5"/>